<dbReference type="Pfam" id="PF10988">
    <property type="entry name" value="DUF2807"/>
    <property type="match status" value="1"/>
</dbReference>
<evidence type="ECO:0000313" key="4">
    <source>
        <dbReference type="Proteomes" id="UP000823772"/>
    </source>
</evidence>
<evidence type="ECO:0000256" key="1">
    <source>
        <dbReference type="SAM" id="SignalP"/>
    </source>
</evidence>
<feature type="signal peptide" evidence="1">
    <location>
        <begin position="1"/>
        <end position="24"/>
    </location>
</feature>
<dbReference type="AlphaFoldDB" id="A0A9D9J045"/>
<accession>A0A9D9J045</accession>
<dbReference type="EMBL" id="JADILY010000160">
    <property type="protein sequence ID" value="MBO8482407.1"/>
    <property type="molecule type" value="Genomic_DNA"/>
</dbReference>
<sequence length="265" mass="28122">MKNIRDFSMFLSLCVFALAFSACSKDRSNVPTGRVMSEEYSVSGSLSKIEVSDGIRLVVSPEIPEKTVRVVTNEDAQQYVVVEQRQGALNLYVDSKSMPFSKLEVAIYVSSNNFDTFSARTGAIISSKDTLKAGNVEVTADGQSQIDADFDCTSMILNVNGMSVFNGSVTAEDFYAGLSANAEVTIGGNVGYFELSTNGSSKLSGFPLSCGTMDISASGGSFTEITVTGLLQGEVSGGSKLYYKGNPPRIILDKTGASVVESVTE</sequence>
<protein>
    <submittedName>
        <fullName evidence="3">DUF2807 domain-containing protein</fullName>
    </submittedName>
</protein>
<feature type="domain" description="Putative auto-transporter adhesin head GIN" evidence="2">
    <location>
        <begin position="47"/>
        <end position="247"/>
    </location>
</feature>
<dbReference type="InterPro" id="IPR021255">
    <property type="entry name" value="DUF2807"/>
</dbReference>
<reference evidence="3" key="2">
    <citation type="journal article" date="2021" name="PeerJ">
        <title>Extensive microbial diversity within the chicken gut microbiome revealed by metagenomics and culture.</title>
        <authorList>
            <person name="Gilroy R."/>
            <person name="Ravi A."/>
            <person name="Getino M."/>
            <person name="Pursley I."/>
            <person name="Horton D.L."/>
            <person name="Alikhan N.F."/>
            <person name="Baker D."/>
            <person name="Gharbi K."/>
            <person name="Hall N."/>
            <person name="Watson M."/>
            <person name="Adriaenssens E.M."/>
            <person name="Foster-Nyarko E."/>
            <person name="Jarju S."/>
            <person name="Secka A."/>
            <person name="Antonio M."/>
            <person name="Oren A."/>
            <person name="Chaudhuri R.R."/>
            <person name="La Ragione R."/>
            <person name="Hildebrand F."/>
            <person name="Pallen M.J."/>
        </authorList>
    </citation>
    <scope>NUCLEOTIDE SEQUENCE</scope>
    <source>
        <strain evidence="3">B3-2255</strain>
    </source>
</reference>
<evidence type="ECO:0000259" key="2">
    <source>
        <dbReference type="Pfam" id="PF10988"/>
    </source>
</evidence>
<proteinExistence type="predicted"/>
<feature type="chain" id="PRO_5038343741" evidence="1">
    <location>
        <begin position="25"/>
        <end position="265"/>
    </location>
</feature>
<dbReference type="Proteomes" id="UP000823772">
    <property type="component" value="Unassembled WGS sequence"/>
</dbReference>
<keyword evidence="1" id="KW-0732">Signal</keyword>
<name>A0A9D9J045_9BACT</name>
<dbReference type="PROSITE" id="PS51257">
    <property type="entry name" value="PROKAR_LIPOPROTEIN"/>
    <property type="match status" value="1"/>
</dbReference>
<dbReference type="Gene3D" id="2.160.20.120">
    <property type="match status" value="1"/>
</dbReference>
<evidence type="ECO:0000313" key="3">
    <source>
        <dbReference type="EMBL" id="MBO8482407.1"/>
    </source>
</evidence>
<comment type="caution">
    <text evidence="3">The sequence shown here is derived from an EMBL/GenBank/DDBJ whole genome shotgun (WGS) entry which is preliminary data.</text>
</comment>
<gene>
    <name evidence="3" type="ORF">IAC87_07700</name>
</gene>
<reference evidence="3" key="1">
    <citation type="submission" date="2020-10" db="EMBL/GenBank/DDBJ databases">
        <authorList>
            <person name="Gilroy R."/>
        </authorList>
    </citation>
    <scope>NUCLEOTIDE SEQUENCE</scope>
    <source>
        <strain evidence="3">B3-2255</strain>
    </source>
</reference>
<organism evidence="3 4">
    <name type="scientific">Candidatus Merdivivens faecigallinarum</name>
    <dbReference type="NCBI Taxonomy" id="2840871"/>
    <lineage>
        <taxon>Bacteria</taxon>
        <taxon>Pseudomonadati</taxon>
        <taxon>Bacteroidota</taxon>
        <taxon>Bacteroidia</taxon>
        <taxon>Bacteroidales</taxon>
        <taxon>Muribaculaceae</taxon>
        <taxon>Muribaculaceae incertae sedis</taxon>
        <taxon>Candidatus Merdivivens</taxon>
    </lineage>
</organism>